<reference evidence="1" key="1">
    <citation type="journal article" date="2021" name="Proc. Natl. Acad. Sci. U.S.A.">
        <title>A Catalog of Tens of Thousands of Viruses from Human Metagenomes Reveals Hidden Associations with Chronic Diseases.</title>
        <authorList>
            <person name="Tisza M.J."/>
            <person name="Buck C.B."/>
        </authorList>
    </citation>
    <scope>NUCLEOTIDE SEQUENCE</scope>
    <source>
        <strain evidence="1">CtLpa4</strain>
    </source>
</reference>
<name>A0A8S5RMF8_9VIRU</name>
<proteinExistence type="predicted"/>
<evidence type="ECO:0000313" key="1">
    <source>
        <dbReference type="EMBL" id="DAE32188.1"/>
    </source>
</evidence>
<dbReference type="EMBL" id="BK059118">
    <property type="protein sequence ID" value="DAE32188.1"/>
    <property type="molecule type" value="Genomic_DNA"/>
</dbReference>
<accession>A0A8S5RMF8</accession>
<organism evidence="1">
    <name type="scientific">virus sp. ctLpa4</name>
    <dbReference type="NCBI Taxonomy" id="2825814"/>
    <lineage>
        <taxon>Viruses</taxon>
    </lineage>
</organism>
<sequence>MQVFLMICIGLLLASCGGERQPKPTVAAIESGEKTRMEWQKARKPIKVCIEGMEATTPAWPHLGVYMDVSTTIPEERQALAGAMFTRKGDVYVSANRHALTSDTTATVSVCYPFRKGLGTNDTLRLIAPFDENLYGVETSRIIGTTIQPTFRLQSSMALLRIVCEGDDLRDRLDGITLIGDDIYTEGGYQPYTGRWLDKKANGSLQAGSTDCLLNNGRKHDLYLIPTETACSVTIIIRINGKDHVLRTMLPPLTAGSMTHLTIRKGNEGVAINSSWVEPERSLAYKFRMMPVDSVQTGHYLQRDGTIQAKRDTLSMGVVMETDGKHGKAVALSDCPGSFVFSGNGVSSGRRFPTIDGKRKEGIVNPTTGIGEDDKVIYKPGMPYSSDCALGYTDGATLTQGLVEADGQTKRNSPLGRRTMLQETARHPGGYVPSLGELAKLYYLLECAKPSTLKGLIPPLQGEYLTCSESDKDTFYLMDFSHGIVTGRLSKRYTQAKLRLFYLF</sequence>
<protein>
    <submittedName>
        <fullName evidence="1">Uncharacterized protein</fullName>
    </submittedName>
</protein>